<dbReference type="AlphaFoldDB" id="A0A0F9B215"/>
<evidence type="ECO:0000313" key="1">
    <source>
        <dbReference type="EMBL" id="KKL07797.1"/>
    </source>
</evidence>
<comment type="caution">
    <text evidence="1">The sequence shown here is derived from an EMBL/GenBank/DDBJ whole genome shotgun (WGS) entry which is preliminary data.</text>
</comment>
<dbReference type="EMBL" id="LAZR01043142">
    <property type="protein sequence ID" value="KKL07797.1"/>
    <property type="molecule type" value="Genomic_DNA"/>
</dbReference>
<name>A0A0F9B215_9ZZZZ</name>
<organism evidence="1">
    <name type="scientific">marine sediment metagenome</name>
    <dbReference type="NCBI Taxonomy" id="412755"/>
    <lineage>
        <taxon>unclassified sequences</taxon>
        <taxon>metagenomes</taxon>
        <taxon>ecological metagenomes</taxon>
    </lineage>
</organism>
<accession>A0A0F9B215</accession>
<gene>
    <name evidence="1" type="ORF">LCGC14_2582390</name>
</gene>
<proteinExistence type="predicted"/>
<protein>
    <submittedName>
        <fullName evidence="1">Uncharacterized protein</fullName>
    </submittedName>
</protein>
<reference evidence="1" key="1">
    <citation type="journal article" date="2015" name="Nature">
        <title>Complex archaea that bridge the gap between prokaryotes and eukaryotes.</title>
        <authorList>
            <person name="Spang A."/>
            <person name="Saw J.H."/>
            <person name="Jorgensen S.L."/>
            <person name="Zaremba-Niedzwiedzka K."/>
            <person name="Martijn J."/>
            <person name="Lind A.E."/>
            <person name="van Eijk R."/>
            <person name="Schleper C."/>
            <person name="Guy L."/>
            <person name="Ettema T.J."/>
        </authorList>
    </citation>
    <scope>NUCLEOTIDE SEQUENCE</scope>
</reference>
<sequence>MDAKQAGKICHVRGYIAQKSEPDIKLWKNDVGFYQCLPDLPGNDWEHHDPEGDETSIVA</sequence>